<evidence type="ECO:0000256" key="1">
    <source>
        <dbReference type="ARBA" id="ARBA00022737"/>
    </source>
</evidence>
<dbReference type="InterPro" id="IPR046960">
    <property type="entry name" value="PPR_At4g14850-like_plant"/>
</dbReference>
<dbReference type="PROSITE" id="PS51375">
    <property type="entry name" value="PPR"/>
    <property type="match status" value="1"/>
</dbReference>
<gene>
    <name evidence="3" type="ORF">C1H46_025141</name>
</gene>
<dbReference type="Pfam" id="PF13041">
    <property type="entry name" value="PPR_2"/>
    <property type="match status" value="1"/>
</dbReference>
<keyword evidence="1" id="KW-0677">Repeat</keyword>
<dbReference type="PANTHER" id="PTHR47926">
    <property type="entry name" value="PENTATRICOPEPTIDE REPEAT-CONTAINING PROTEIN"/>
    <property type="match status" value="1"/>
</dbReference>
<accession>A0A540LSQ2</accession>
<dbReference type="AlphaFoldDB" id="A0A540LSQ2"/>
<evidence type="ECO:0000313" key="4">
    <source>
        <dbReference type="Proteomes" id="UP000315295"/>
    </source>
</evidence>
<evidence type="ECO:0008006" key="5">
    <source>
        <dbReference type="Google" id="ProtNLM"/>
    </source>
</evidence>
<proteinExistence type="predicted"/>
<dbReference type="InterPro" id="IPR002885">
    <property type="entry name" value="PPR_rpt"/>
</dbReference>
<dbReference type="InterPro" id="IPR011990">
    <property type="entry name" value="TPR-like_helical_dom_sf"/>
</dbReference>
<dbReference type="PANTHER" id="PTHR47926:SF363">
    <property type="entry name" value="PENTATRICOPEPTIDE REPEAT-CONTAINING PROTEIN"/>
    <property type="match status" value="1"/>
</dbReference>
<protein>
    <recommendedName>
        <fullName evidence="5">Pentatricopeptide repeat-containing protein</fullName>
    </recommendedName>
</protein>
<sequence>MLRWYFMQNLYEEVIGFYNRMRMCAREHDNSVFLIVLKACSELRDLDKGRKVHCRIVKVASRDSFVLTGLVDVYVKCGWIECSWAVFDGIVVVRNVSGNLNLGRSIHGLGIKLGLEESTVRNALVDMYAKCRMISDSCYIFERISDKNVIAWNFIISGYSQNGSLSSQLALPLVSFQLKNTITWSAMISGYGIQGDSTGSLALFSDMLEKHLEPNEVIFTTLLSACSHTGVIAEGWSYFNSLCKDYNFKPSMKHYACMVDLLARAGKLEEALEFIERMPIQPDVSLFGAFLHGCGLYSRFDLGEVAIRRMLELHPGEACYYVLMRNLARHFLRLQYCFTGCIVHGHASSNKLMKKHHSMGCCTAILDDLTAFDKQIIRDGLLMQDLEGTTQKKGMRVE</sequence>
<evidence type="ECO:0000256" key="2">
    <source>
        <dbReference type="PROSITE-ProRule" id="PRU00708"/>
    </source>
</evidence>
<dbReference type="GO" id="GO:0009451">
    <property type="term" value="P:RNA modification"/>
    <property type="evidence" value="ECO:0007669"/>
    <property type="project" value="InterPro"/>
</dbReference>
<comment type="caution">
    <text evidence="3">The sequence shown here is derived from an EMBL/GenBank/DDBJ whole genome shotgun (WGS) entry which is preliminary data.</text>
</comment>
<organism evidence="3 4">
    <name type="scientific">Malus baccata</name>
    <name type="common">Siberian crab apple</name>
    <name type="synonym">Pyrus baccata</name>
    <dbReference type="NCBI Taxonomy" id="106549"/>
    <lineage>
        <taxon>Eukaryota</taxon>
        <taxon>Viridiplantae</taxon>
        <taxon>Streptophyta</taxon>
        <taxon>Embryophyta</taxon>
        <taxon>Tracheophyta</taxon>
        <taxon>Spermatophyta</taxon>
        <taxon>Magnoliopsida</taxon>
        <taxon>eudicotyledons</taxon>
        <taxon>Gunneridae</taxon>
        <taxon>Pentapetalae</taxon>
        <taxon>rosids</taxon>
        <taxon>fabids</taxon>
        <taxon>Rosales</taxon>
        <taxon>Rosaceae</taxon>
        <taxon>Amygdaloideae</taxon>
        <taxon>Maleae</taxon>
        <taxon>Malus</taxon>
    </lineage>
</organism>
<dbReference type="Pfam" id="PF01535">
    <property type="entry name" value="PPR"/>
    <property type="match status" value="2"/>
</dbReference>
<dbReference type="EMBL" id="VIEB01000483">
    <property type="protein sequence ID" value="TQD89292.1"/>
    <property type="molecule type" value="Genomic_DNA"/>
</dbReference>
<dbReference type="Proteomes" id="UP000315295">
    <property type="component" value="Unassembled WGS sequence"/>
</dbReference>
<dbReference type="NCBIfam" id="TIGR00756">
    <property type="entry name" value="PPR"/>
    <property type="match status" value="2"/>
</dbReference>
<dbReference type="GO" id="GO:0003723">
    <property type="term" value="F:RNA binding"/>
    <property type="evidence" value="ECO:0007669"/>
    <property type="project" value="InterPro"/>
</dbReference>
<keyword evidence="4" id="KW-1185">Reference proteome</keyword>
<evidence type="ECO:0000313" key="3">
    <source>
        <dbReference type="EMBL" id="TQD89292.1"/>
    </source>
</evidence>
<name>A0A540LSQ2_MALBA</name>
<dbReference type="GO" id="GO:0099402">
    <property type="term" value="P:plant organ development"/>
    <property type="evidence" value="ECO:0007669"/>
    <property type="project" value="UniProtKB-ARBA"/>
</dbReference>
<feature type="repeat" description="PPR" evidence="2">
    <location>
        <begin position="180"/>
        <end position="214"/>
    </location>
</feature>
<dbReference type="FunFam" id="1.25.40.10:FF:000158">
    <property type="entry name" value="pentatricopeptide repeat-containing protein At2g33680"/>
    <property type="match status" value="1"/>
</dbReference>
<dbReference type="Gene3D" id="1.25.40.10">
    <property type="entry name" value="Tetratricopeptide repeat domain"/>
    <property type="match status" value="3"/>
</dbReference>
<reference evidence="3 4" key="1">
    <citation type="journal article" date="2019" name="G3 (Bethesda)">
        <title>Sequencing of a Wild Apple (Malus baccata) Genome Unravels the Differences Between Cultivated and Wild Apple Species Regarding Disease Resistance and Cold Tolerance.</title>
        <authorList>
            <person name="Chen X."/>
        </authorList>
    </citation>
    <scope>NUCLEOTIDE SEQUENCE [LARGE SCALE GENOMIC DNA]</scope>
    <source>
        <strain evidence="4">cv. Shandingzi</strain>
        <tissue evidence="3">Leaves</tissue>
    </source>
</reference>